<accession>A0A183KPF1</accession>
<gene>
    <name evidence="2" type="ORF">SCUD_LOCUS16932</name>
</gene>
<dbReference type="WBParaSite" id="SCUD_0001693501-mRNA-1">
    <property type="protein sequence ID" value="SCUD_0001693501-mRNA-1"/>
    <property type="gene ID" value="SCUD_0001693501"/>
</dbReference>
<dbReference type="AlphaFoldDB" id="A0A183KPF1"/>
<proteinExistence type="predicted"/>
<feature type="compositionally biased region" description="Basic and acidic residues" evidence="1">
    <location>
        <begin position="117"/>
        <end position="154"/>
    </location>
</feature>
<reference evidence="4" key="1">
    <citation type="submission" date="2016-06" db="UniProtKB">
        <authorList>
            <consortium name="WormBaseParasite"/>
        </authorList>
    </citation>
    <scope>IDENTIFICATION</scope>
</reference>
<evidence type="ECO:0000313" key="2">
    <source>
        <dbReference type="EMBL" id="VDP62477.1"/>
    </source>
</evidence>
<feature type="region of interest" description="Disordered" evidence="1">
    <location>
        <begin position="104"/>
        <end position="154"/>
    </location>
</feature>
<evidence type="ECO:0000313" key="3">
    <source>
        <dbReference type="Proteomes" id="UP000279833"/>
    </source>
</evidence>
<evidence type="ECO:0000313" key="4">
    <source>
        <dbReference type="WBParaSite" id="SCUD_0001693501-mRNA-1"/>
    </source>
</evidence>
<keyword evidence="3" id="KW-1185">Reference proteome</keyword>
<protein>
    <submittedName>
        <fullName evidence="4">DUF1013 domain-containing protein</fullName>
    </submittedName>
</protein>
<dbReference type="EMBL" id="UZAK01039216">
    <property type="protein sequence ID" value="VDP62477.1"/>
    <property type="molecule type" value="Genomic_DNA"/>
</dbReference>
<name>A0A183KPF1_9TREM</name>
<evidence type="ECO:0000256" key="1">
    <source>
        <dbReference type="SAM" id="MobiDB-lite"/>
    </source>
</evidence>
<reference evidence="2 3" key="2">
    <citation type="submission" date="2018-11" db="EMBL/GenBank/DDBJ databases">
        <authorList>
            <consortium name="Pathogen Informatics"/>
        </authorList>
    </citation>
    <scope>NUCLEOTIDE SEQUENCE [LARGE SCALE GENOMIC DNA]</scope>
    <source>
        <strain evidence="2">Dakar</strain>
        <strain evidence="3">Dakar, Senegal</strain>
    </source>
</reference>
<organism evidence="4">
    <name type="scientific">Schistosoma curassoni</name>
    <dbReference type="NCBI Taxonomy" id="6186"/>
    <lineage>
        <taxon>Eukaryota</taxon>
        <taxon>Metazoa</taxon>
        <taxon>Spiralia</taxon>
        <taxon>Lophotrochozoa</taxon>
        <taxon>Platyhelminthes</taxon>
        <taxon>Trematoda</taxon>
        <taxon>Digenea</taxon>
        <taxon>Strigeidida</taxon>
        <taxon>Schistosomatoidea</taxon>
        <taxon>Schistosomatidae</taxon>
        <taxon>Schistosoma</taxon>
    </lineage>
</organism>
<sequence length="154" mass="17624">MGSIRADKQRYVEELATTAEKAARKGNMKQLSDATKKLAWKYGKPDRLVMDKEFNPITEIAEHRNIPVPLNPQNIVATHTNIPMDITPPTIDEIRMTIRQIKKWKSPEPGNIPAEAMKSDIEEDLGRGTSTDRLDRSMPHQDAKERRCEHQPQE</sequence>
<dbReference type="Proteomes" id="UP000279833">
    <property type="component" value="Unassembled WGS sequence"/>
</dbReference>